<sequence length="272" mass="28692">MWHSCFMPVLQNQGQVVGYGVAGAPLGTAGVPVLLFHGTTMNRSAWDFVIGSMPTERTYIQVEFPGSGESAMPSAPLSVEGLVSDAVAVLDELKVERFHVAGYSLGAVIAAATAATVPTRTVSATMLCGWVASDARMRLTFDLWKRLINIGPDLFMRYALVDGFTADALAGIEPMVEAMIGMTADTVAPGSIAHLDLDVIVDIAPLLSRITAPSLVISGDQDRWVDPVHGQALSAGIKNSTFCTLPAGHLVIQEQAGDVAALLNEHLATYGE</sequence>
<dbReference type="AlphaFoldDB" id="A0A6J6CZT1"/>
<dbReference type="InterPro" id="IPR000073">
    <property type="entry name" value="AB_hydrolase_1"/>
</dbReference>
<dbReference type="Gene3D" id="3.40.50.1820">
    <property type="entry name" value="alpha/beta hydrolase"/>
    <property type="match status" value="1"/>
</dbReference>
<accession>A0A6J6CZT1</accession>
<dbReference type="SUPFAM" id="SSF53474">
    <property type="entry name" value="alpha/beta-Hydrolases"/>
    <property type="match status" value="1"/>
</dbReference>
<dbReference type="GO" id="GO:0016020">
    <property type="term" value="C:membrane"/>
    <property type="evidence" value="ECO:0007669"/>
    <property type="project" value="TreeGrafter"/>
</dbReference>
<keyword evidence="1" id="KW-0378">Hydrolase</keyword>
<protein>
    <submittedName>
        <fullName evidence="3">Unannotated protein</fullName>
    </submittedName>
</protein>
<dbReference type="PANTHER" id="PTHR43798">
    <property type="entry name" value="MONOACYLGLYCEROL LIPASE"/>
    <property type="match status" value="1"/>
</dbReference>
<organism evidence="3">
    <name type="scientific">freshwater metagenome</name>
    <dbReference type="NCBI Taxonomy" id="449393"/>
    <lineage>
        <taxon>unclassified sequences</taxon>
        <taxon>metagenomes</taxon>
        <taxon>ecological metagenomes</taxon>
    </lineage>
</organism>
<reference evidence="3" key="1">
    <citation type="submission" date="2020-05" db="EMBL/GenBank/DDBJ databases">
        <authorList>
            <person name="Chiriac C."/>
            <person name="Salcher M."/>
            <person name="Ghai R."/>
            <person name="Kavagutti S V."/>
        </authorList>
    </citation>
    <scope>NUCLEOTIDE SEQUENCE</scope>
</reference>
<dbReference type="GO" id="GO:0016787">
    <property type="term" value="F:hydrolase activity"/>
    <property type="evidence" value="ECO:0007669"/>
    <property type="project" value="UniProtKB-KW"/>
</dbReference>
<dbReference type="Pfam" id="PF12697">
    <property type="entry name" value="Abhydrolase_6"/>
    <property type="match status" value="1"/>
</dbReference>
<dbReference type="InterPro" id="IPR029058">
    <property type="entry name" value="AB_hydrolase_fold"/>
</dbReference>
<evidence type="ECO:0000259" key="2">
    <source>
        <dbReference type="Pfam" id="PF12697"/>
    </source>
</evidence>
<dbReference type="InterPro" id="IPR050266">
    <property type="entry name" value="AB_hydrolase_sf"/>
</dbReference>
<name>A0A6J6CZT1_9ZZZZ</name>
<gene>
    <name evidence="3" type="ORF">UFOPK1421_01583</name>
</gene>
<evidence type="ECO:0000313" key="3">
    <source>
        <dbReference type="EMBL" id="CAB4555899.1"/>
    </source>
</evidence>
<dbReference type="EMBL" id="CAEZSL010000248">
    <property type="protein sequence ID" value="CAB4555899.1"/>
    <property type="molecule type" value="Genomic_DNA"/>
</dbReference>
<feature type="domain" description="AB hydrolase-1" evidence="2">
    <location>
        <begin position="33"/>
        <end position="261"/>
    </location>
</feature>
<evidence type="ECO:0000256" key="1">
    <source>
        <dbReference type="ARBA" id="ARBA00022801"/>
    </source>
</evidence>
<proteinExistence type="predicted"/>
<dbReference type="PANTHER" id="PTHR43798:SF31">
    <property type="entry name" value="AB HYDROLASE SUPERFAMILY PROTEIN YCLE"/>
    <property type="match status" value="1"/>
</dbReference>